<comment type="similarity">
    <text evidence="2">Belongs to the ABC transporter superfamily. ABCC family. Conjugate transporter (TC 3.A.1.208) subfamily.</text>
</comment>
<dbReference type="Proteomes" id="UP000234254">
    <property type="component" value="Unassembled WGS sequence"/>
</dbReference>
<dbReference type="InterPro" id="IPR017871">
    <property type="entry name" value="ABC_transporter-like_CS"/>
</dbReference>
<evidence type="ECO:0000313" key="16">
    <source>
        <dbReference type="Proteomes" id="UP000234254"/>
    </source>
</evidence>
<evidence type="ECO:0000313" key="15">
    <source>
        <dbReference type="EMBL" id="PKY02184.1"/>
    </source>
</evidence>
<evidence type="ECO:0000256" key="5">
    <source>
        <dbReference type="ARBA" id="ARBA00022692"/>
    </source>
</evidence>
<dbReference type="PROSITE" id="PS00211">
    <property type="entry name" value="ABC_TRANSPORTER_1"/>
    <property type="match status" value="1"/>
</dbReference>
<feature type="transmembrane region" description="Helical" evidence="12">
    <location>
        <begin position="904"/>
        <end position="924"/>
    </location>
</feature>
<evidence type="ECO:0000259" key="14">
    <source>
        <dbReference type="PROSITE" id="PS50929"/>
    </source>
</evidence>
<dbReference type="InterPro" id="IPR036640">
    <property type="entry name" value="ABC1_TM_sf"/>
</dbReference>
<dbReference type="InterPro" id="IPR050173">
    <property type="entry name" value="ABC_transporter_C-like"/>
</dbReference>
<feature type="domain" description="ABC transporter" evidence="13">
    <location>
        <begin position="1183"/>
        <end position="1413"/>
    </location>
</feature>
<feature type="region of interest" description="Disordered" evidence="11">
    <location>
        <begin position="799"/>
        <end position="842"/>
    </location>
</feature>
<dbReference type="EMBL" id="MSFM01000010">
    <property type="protein sequence ID" value="PKY02184.1"/>
    <property type="molecule type" value="Genomic_DNA"/>
</dbReference>
<dbReference type="CDD" id="cd18580">
    <property type="entry name" value="ABC_6TM_ABCC_D2"/>
    <property type="match status" value="1"/>
</dbReference>
<feature type="transmembrane region" description="Helical" evidence="12">
    <location>
        <begin position="64"/>
        <end position="83"/>
    </location>
</feature>
<feature type="transmembrane region" description="Helical" evidence="12">
    <location>
        <begin position="507"/>
        <end position="528"/>
    </location>
</feature>
<evidence type="ECO:0000256" key="11">
    <source>
        <dbReference type="SAM" id="MobiDB-lite"/>
    </source>
</evidence>
<dbReference type="GO" id="GO:0016887">
    <property type="term" value="F:ATP hydrolysis activity"/>
    <property type="evidence" value="ECO:0007669"/>
    <property type="project" value="InterPro"/>
</dbReference>
<dbReference type="SUPFAM" id="SSF52540">
    <property type="entry name" value="P-loop containing nucleoside triphosphate hydrolases"/>
    <property type="match status" value="2"/>
</dbReference>
<evidence type="ECO:0000256" key="6">
    <source>
        <dbReference type="ARBA" id="ARBA00022741"/>
    </source>
</evidence>
<accession>A0A2I1CX33</accession>
<dbReference type="InterPro" id="IPR003439">
    <property type="entry name" value="ABC_transporter-like_ATP-bd"/>
</dbReference>
<feature type="transmembrane region" description="Helical" evidence="12">
    <location>
        <begin position="95"/>
        <end position="115"/>
    </location>
</feature>
<dbReference type="RefSeq" id="XP_024690778.1">
    <property type="nucleotide sequence ID" value="XM_024835362.1"/>
</dbReference>
<evidence type="ECO:0000256" key="2">
    <source>
        <dbReference type="ARBA" id="ARBA00009726"/>
    </source>
</evidence>
<dbReference type="GO" id="GO:0005886">
    <property type="term" value="C:plasma membrane"/>
    <property type="evidence" value="ECO:0007669"/>
    <property type="project" value="UniProtKB-SubCell"/>
</dbReference>
<evidence type="ECO:0000256" key="8">
    <source>
        <dbReference type="ARBA" id="ARBA00022989"/>
    </source>
</evidence>
<keyword evidence="4" id="KW-1003">Cell membrane</keyword>
<evidence type="ECO:0000256" key="9">
    <source>
        <dbReference type="ARBA" id="ARBA00023136"/>
    </source>
</evidence>
<keyword evidence="9 12" id="KW-0472">Membrane</keyword>
<evidence type="ECO:0000259" key="13">
    <source>
        <dbReference type="PROSITE" id="PS50893"/>
    </source>
</evidence>
<dbReference type="PROSITE" id="PS50929">
    <property type="entry name" value="ABC_TM1F"/>
    <property type="match status" value="2"/>
</dbReference>
<feature type="compositionally biased region" description="Basic and acidic residues" evidence="11">
    <location>
        <begin position="828"/>
        <end position="842"/>
    </location>
</feature>
<feature type="transmembrane region" description="Helical" evidence="12">
    <location>
        <begin position="146"/>
        <end position="172"/>
    </location>
</feature>
<feature type="transmembrane region" description="Helical" evidence="12">
    <location>
        <begin position="390"/>
        <end position="411"/>
    </location>
</feature>
<dbReference type="InterPro" id="IPR027417">
    <property type="entry name" value="P-loop_NTPase"/>
</dbReference>
<dbReference type="FunFam" id="1.20.1560.10:FF:000055">
    <property type="entry name" value="ABC multidrug transporter (Eurofung)"/>
    <property type="match status" value="1"/>
</dbReference>
<feature type="transmembrane region" description="Helical" evidence="12">
    <location>
        <begin position="255"/>
        <end position="275"/>
    </location>
</feature>
<reference evidence="15" key="1">
    <citation type="submission" date="2016-12" db="EMBL/GenBank/DDBJ databases">
        <title>The genomes of Aspergillus section Nigri reveals drivers in fungal speciation.</title>
        <authorList>
            <consortium name="DOE Joint Genome Institute"/>
            <person name="Vesth T.C."/>
            <person name="Nybo J."/>
            <person name="Theobald S."/>
            <person name="Brandl J."/>
            <person name="Frisvad J.C."/>
            <person name="Nielsen K.F."/>
            <person name="Lyhne E.K."/>
            <person name="Kogle M.E."/>
            <person name="Kuo A."/>
            <person name="Riley R."/>
            <person name="Clum A."/>
            <person name="Nolan M."/>
            <person name="Lipzen A."/>
            <person name="Salamov A."/>
            <person name="Henrissat B."/>
            <person name="Wiebenga A."/>
            <person name="De vries R.P."/>
            <person name="Grigoriev I.V."/>
            <person name="Mortensen U.H."/>
            <person name="Andersen M.R."/>
            <person name="Baker S.E."/>
        </authorList>
    </citation>
    <scope>NUCLEOTIDE SEQUENCE</scope>
    <source>
        <strain evidence="15">IBT 28561</strain>
    </source>
</reference>
<feature type="domain" description="ABC transmembrane type-1" evidence="14">
    <location>
        <begin position="259"/>
        <end position="537"/>
    </location>
</feature>
<keyword evidence="5 12" id="KW-0812">Transmembrane</keyword>
<dbReference type="InterPro" id="IPR044726">
    <property type="entry name" value="ABCC_6TM_D2"/>
</dbReference>
<dbReference type="GeneID" id="36542886"/>
<dbReference type="FunFam" id="3.40.50.300:FF:002145">
    <property type="entry name" value="ABC transporter (MsbA subfamily)"/>
    <property type="match status" value="1"/>
</dbReference>
<evidence type="ECO:0000256" key="12">
    <source>
        <dbReference type="SAM" id="Phobius"/>
    </source>
</evidence>
<evidence type="ECO:0000256" key="1">
    <source>
        <dbReference type="ARBA" id="ARBA00004651"/>
    </source>
</evidence>
<feature type="domain" description="ABC transporter" evidence="13">
    <location>
        <begin position="579"/>
        <end position="804"/>
    </location>
</feature>
<gene>
    <name evidence="15" type="ORF">P168DRAFT_273176</name>
</gene>
<evidence type="ECO:0000256" key="10">
    <source>
        <dbReference type="ARBA" id="ARBA00023180"/>
    </source>
</evidence>
<dbReference type="Pfam" id="PF00664">
    <property type="entry name" value="ABC_membrane"/>
    <property type="match status" value="2"/>
</dbReference>
<dbReference type="PANTHER" id="PTHR24223">
    <property type="entry name" value="ATP-BINDING CASSETTE SUB-FAMILY C"/>
    <property type="match status" value="1"/>
</dbReference>
<keyword evidence="8 12" id="KW-1133">Transmembrane helix</keyword>
<feature type="transmembrane region" description="Helical" evidence="12">
    <location>
        <begin position="122"/>
        <end position="140"/>
    </location>
</feature>
<dbReference type="SMART" id="SM00382">
    <property type="entry name" value="AAA"/>
    <property type="match status" value="2"/>
</dbReference>
<keyword evidence="3" id="KW-0813">Transport</keyword>
<feature type="transmembrane region" description="Helical" evidence="12">
    <location>
        <begin position="476"/>
        <end position="501"/>
    </location>
</feature>
<feature type="transmembrane region" description="Helical" evidence="12">
    <location>
        <begin position="366"/>
        <end position="384"/>
    </location>
</feature>
<keyword evidence="6" id="KW-0547">Nucleotide-binding</keyword>
<keyword evidence="10" id="KW-0325">Glycoprotein</keyword>
<dbReference type="GO" id="GO:0140359">
    <property type="term" value="F:ABC-type transporter activity"/>
    <property type="evidence" value="ECO:0007669"/>
    <property type="project" value="InterPro"/>
</dbReference>
<dbReference type="Gene3D" id="1.20.1560.10">
    <property type="entry name" value="ABC transporter type 1, transmembrane domain"/>
    <property type="match status" value="2"/>
</dbReference>
<dbReference type="InterPro" id="IPR011527">
    <property type="entry name" value="ABC1_TM_dom"/>
</dbReference>
<dbReference type="PROSITE" id="PS50893">
    <property type="entry name" value="ABC_TRANSPORTER_2"/>
    <property type="match status" value="2"/>
</dbReference>
<dbReference type="Pfam" id="PF00005">
    <property type="entry name" value="ABC_tran"/>
    <property type="match status" value="2"/>
</dbReference>
<dbReference type="CDD" id="cd18579">
    <property type="entry name" value="ABC_6TM_ABCC_D1"/>
    <property type="match status" value="1"/>
</dbReference>
<feature type="transmembrane region" description="Helical" evidence="12">
    <location>
        <begin position="867"/>
        <end position="889"/>
    </location>
</feature>
<keyword evidence="7" id="KW-0067">ATP-binding</keyword>
<dbReference type="PANTHER" id="PTHR24223:SF404">
    <property type="entry name" value="ABC MULTIDRUG TRANSPORTER (EUROFUNG)-RELATED"/>
    <property type="match status" value="1"/>
</dbReference>
<dbReference type="Gene3D" id="3.40.50.300">
    <property type="entry name" value="P-loop containing nucleotide triphosphate hydrolases"/>
    <property type="match status" value="2"/>
</dbReference>
<organism evidence="15 16">
    <name type="scientific">Aspergillus campestris (strain IBT 28561)</name>
    <dbReference type="NCBI Taxonomy" id="1392248"/>
    <lineage>
        <taxon>Eukaryota</taxon>
        <taxon>Fungi</taxon>
        <taxon>Dikarya</taxon>
        <taxon>Ascomycota</taxon>
        <taxon>Pezizomycotina</taxon>
        <taxon>Eurotiomycetes</taxon>
        <taxon>Eurotiomycetidae</taxon>
        <taxon>Eurotiales</taxon>
        <taxon>Aspergillaceae</taxon>
        <taxon>Aspergillus</taxon>
        <taxon>Aspergillus subgen. Circumdati</taxon>
    </lineage>
</organism>
<evidence type="ECO:0000256" key="3">
    <source>
        <dbReference type="ARBA" id="ARBA00022448"/>
    </source>
</evidence>
<keyword evidence="16" id="KW-1185">Reference proteome</keyword>
<dbReference type="OrthoDB" id="6500128at2759"/>
<dbReference type="SUPFAM" id="SSF90123">
    <property type="entry name" value="ABC transporter transmembrane region"/>
    <property type="match status" value="2"/>
</dbReference>
<dbReference type="InterPro" id="IPR044746">
    <property type="entry name" value="ABCC_6TM_D1"/>
</dbReference>
<comment type="subcellular location">
    <subcellularLocation>
        <location evidence="1">Cell membrane</location>
        <topology evidence="1">Multi-pass membrane protein</topology>
    </subcellularLocation>
</comment>
<feature type="transmembrane region" description="Helical" evidence="12">
    <location>
        <begin position="295"/>
        <end position="314"/>
    </location>
</feature>
<feature type="domain" description="ABC transmembrane type-1" evidence="14">
    <location>
        <begin position="869"/>
        <end position="1144"/>
    </location>
</feature>
<sequence>MDCPLGSDSHWGPRVVSHCRSFDFTLAFEDAVFGLPPSAIFLLLVPTVWWWGRDAPRQLYSGRLAAVKVTLLSLLAVQVVHTVLRTLDERLQTTWALPVDIVNIVGLTVALAMSVWEDQHRVDPSVVLVLYLSAQLVLILPQTRSVWLITGSSAVSILGTLKTILTLAVLVTESWWKTRWLRKPGLTIEQRCDFWTRALFAWTWTTFRRGFSTVLDLDELPQVDKALQGHDAVRRLRDAHGAVFWAFRASFLSAVVPRLCVSAFTFCQPFLITAAVRFLTKDGHSEDASNKSRGLIAAFLLVYVGLALSNAVYWRQSFRFQSRVRAGLIQLLYEQSIRKSPAALADRASLTMMSTDVERILSGLRFVHELWAAPLDVGVAVWLLQRQLSVAGVVPVVVALGCLLAMSRVSVLGKPRQQRWVERIQHRVETTTVILENMKAVKMLGLPQVARNLIHRLRVVELDTSRRLRRVIIWQLFLADLPPELAPMATFAMYSILAALHPDRALLASRAFTALSLISILTTPLIIFMQAVPSFMQCLGCFERIQEFCDIGAPASPVSPPQPEEQKEPKESSSMVYECRGARFAWASKEPEVLHGLDLTLRPQSVTMVVGPVGAGKSALLASMIGTTVKVAGHILTQNPRAAYCPAEPWILNQSIQQNITGFGQFDQAWYRHVLWLCALDVDLSILLQGDETVAGSNGVSLSGGQRARIGLARAIFSRRPVLLLDDVFSGLDAHAVSLISRRLLGSEGYCHRAQVTVVLATHNQSLLQYADNILFLNLGKIAYHGPFNNLPPTLLSELSHAGSPQSNPDDECPSPEPRASKPPSISSREDGDSSRLVAEKGESDWTRREGSWSVYHYYVQAAGHRWIILFLVLLAINATASNCSVVWLQKWSDANSRTPNQSLGMYLGIYIMIFAETTMNRVLMMNIITNTGLRLHSHLLGAVMGAPFSFFRDADIGEITNRFSQDMDQIDLQLPMIAVNTSISLAQCLGKLIILCIKSKYLGIAVPVILIVVYGIQAVYLRTSRQIRLLDIEARAPLFTHFLETIQGIAVLQSLGWESSMTRQGAVLVDRSQRPEYLLSCIQQWLALVLDLMTAGVAVLVVVLGTQLPSQVSPGTIGVSLNMLLGFSQSLKLVMRYWTQLETCIGSVARVQRFVHETPSDHREPPTLALPPEWPAQGGIAINHVSVGYRGTESRPILQDINLSIRPGQKVAICGGSGSGKTTLLLALLQLVDVHSGSLEIDGQNLGAIPITEVASRIAVVPQEPFLMPGRLRFTLDPTDQIPSDTMEAALRAVGLWERLCPDGDLEACITVSSLSMGERQMLCLARALLHRRSILLLDEAMSSVDYHTEDLMQDIIDRHFASQTVVAVVHRLRTIRQFDRVVVLQQGRLVEDGSPDELLGRDSALSALYRASVAAPDSDRR</sequence>
<protein>
    <submittedName>
        <fullName evidence="15">Multidrug resistance-associated protein</fullName>
    </submittedName>
</protein>
<name>A0A2I1CX33_ASPC2</name>
<feature type="transmembrane region" description="Helical" evidence="12">
    <location>
        <begin position="31"/>
        <end position="52"/>
    </location>
</feature>
<evidence type="ECO:0000256" key="4">
    <source>
        <dbReference type="ARBA" id="ARBA00022475"/>
    </source>
</evidence>
<comment type="caution">
    <text evidence="15">The sequence shown here is derived from an EMBL/GenBank/DDBJ whole genome shotgun (WGS) entry which is preliminary data.</text>
</comment>
<dbReference type="GO" id="GO:0005524">
    <property type="term" value="F:ATP binding"/>
    <property type="evidence" value="ECO:0007669"/>
    <property type="project" value="UniProtKB-KW"/>
</dbReference>
<dbReference type="VEuPathDB" id="FungiDB:P168DRAFT_273176"/>
<evidence type="ECO:0000256" key="7">
    <source>
        <dbReference type="ARBA" id="ARBA00022840"/>
    </source>
</evidence>
<dbReference type="FunFam" id="1.20.1560.10:FF:000066">
    <property type="entry name" value="ABC multidrug transporter (Eurofung)"/>
    <property type="match status" value="1"/>
</dbReference>
<dbReference type="InterPro" id="IPR003593">
    <property type="entry name" value="AAA+_ATPase"/>
</dbReference>
<proteinExistence type="inferred from homology"/>
<feature type="transmembrane region" description="Helical" evidence="12">
    <location>
        <begin position="1002"/>
        <end position="1021"/>
    </location>
</feature>